<evidence type="ECO:0008006" key="11">
    <source>
        <dbReference type="Google" id="ProtNLM"/>
    </source>
</evidence>
<evidence type="ECO:0000256" key="6">
    <source>
        <dbReference type="ARBA" id="ARBA00023136"/>
    </source>
</evidence>
<sequence length="360" mass="40080">MAKECISRGEDATRRARKAEGAAGRAWGVTRRAGSGVVGVVNVCMVLAALMVLAVVLGVGVVRVWVDEPLVMNELVFFDYTDVNPTAVMEFSGVGDGGGIPFKHTYFVELQLVLPDSDYNRHIGVFQVTAEVISERGRVLARSSQPCTLLFRSLPIRVARTFIFAVPILLGFSSETQQITVRVLQHKERKLRTLAIKVTLVPRAGTSALPELYSAKIILNSKLPWRKQIVHNWKWTFYVWASLNMYIVLLIITLCCCRHLFFPARTVTNNPPSVWRGRTIEDYKVVRCEAGERAADSMSARETSRRRRSMRRLLMHEFEDFGEQAGSSGFGSANFSSEEASDQLFGSSGFTDSESVCTDG</sequence>
<evidence type="ECO:0000256" key="2">
    <source>
        <dbReference type="ARBA" id="ARBA00022692"/>
    </source>
</evidence>
<keyword evidence="3" id="KW-0256">Endoplasmic reticulum</keyword>
<dbReference type="Pfam" id="PF06775">
    <property type="entry name" value="Seipin"/>
    <property type="match status" value="1"/>
</dbReference>
<evidence type="ECO:0000256" key="3">
    <source>
        <dbReference type="ARBA" id="ARBA00022824"/>
    </source>
</evidence>
<feature type="transmembrane region" description="Helical" evidence="8">
    <location>
        <begin position="40"/>
        <end position="66"/>
    </location>
</feature>
<evidence type="ECO:0000256" key="7">
    <source>
        <dbReference type="SAM" id="MobiDB-lite"/>
    </source>
</evidence>
<dbReference type="Proteomes" id="UP001419268">
    <property type="component" value="Unassembled WGS sequence"/>
</dbReference>
<name>A0AAP0JWL1_9MAGN</name>
<reference evidence="9 10" key="1">
    <citation type="submission" date="2024-01" db="EMBL/GenBank/DDBJ databases">
        <title>Genome assemblies of Stephania.</title>
        <authorList>
            <person name="Yang L."/>
        </authorList>
    </citation>
    <scope>NUCLEOTIDE SEQUENCE [LARGE SCALE GENOMIC DNA]</scope>
    <source>
        <strain evidence="9">JXDWG</strain>
        <tissue evidence="9">Leaf</tissue>
    </source>
</reference>
<dbReference type="GO" id="GO:0006629">
    <property type="term" value="P:lipid metabolic process"/>
    <property type="evidence" value="ECO:0007669"/>
    <property type="project" value="UniProtKB-KW"/>
</dbReference>
<protein>
    <recommendedName>
        <fullName evidence="11">Seipin</fullName>
    </recommendedName>
</protein>
<proteinExistence type="predicted"/>
<feature type="compositionally biased region" description="Polar residues" evidence="7">
    <location>
        <begin position="344"/>
        <end position="360"/>
    </location>
</feature>
<feature type="transmembrane region" description="Helical" evidence="8">
    <location>
        <begin position="235"/>
        <end position="257"/>
    </location>
</feature>
<dbReference type="EMBL" id="JBBNAG010000004">
    <property type="protein sequence ID" value="KAK9141139.1"/>
    <property type="molecule type" value="Genomic_DNA"/>
</dbReference>
<keyword evidence="4 8" id="KW-1133">Transmembrane helix</keyword>
<evidence type="ECO:0000256" key="1">
    <source>
        <dbReference type="ARBA" id="ARBA00004477"/>
    </source>
</evidence>
<dbReference type="PANTHER" id="PTHR21212">
    <property type="entry name" value="BERNARDINELLI-SEIP CONGENITAL LIPODYSTROPHY 2 HOMOLOG BSCL2 PROTEIN"/>
    <property type="match status" value="1"/>
</dbReference>
<evidence type="ECO:0000256" key="5">
    <source>
        <dbReference type="ARBA" id="ARBA00023098"/>
    </source>
</evidence>
<comment type="caution">
    <text evidence="9">The sequence shown here is derived from an EMBL/GenBank/DDBJ whole genome shotgun (WGS) entry which is preliminary data.</text>
</comment>
<keyword evidence="10" id="KW-1185">Reference proteome</keyword>
<accession>A0AAP0JWL1</accession>
<keyword evidence="6 8" id="KW-0472">Membrane</keyword>
<dbReference type="AlphaFoldDB" id="A0AAP0JWL1"/>
<dbReference type="GO" id="GO:0005789">
    <property type="term" value="C:endoplasmic reticulum membrane"/>
    <property type="evidence" value="ECO:0007669"/>
    <property type="project" value="UniProtKB-SubCell"/>
</dbReference>
<feature type="compositionally biased region" description="Low complexity" evidence="7">
    <location>
        <begin position="325"/>
        <end position="337"/>
    </location>
</feature>
<gene>
    <name evidence="9" type="ORF">Scep_010820</name>
</gene>
<dbReference type="InterPro" id="IPR009617">
    <property type="entry name" value="Seipin"/>
</dbReference>
<evidence type="ECO:0000256" key="8">
    <source>
        <dbReference type="SAM" id="Phobius"/>
    </source>
</evidence>
<feature type="region of interest" description="Disordered" evidence="7">
    <location>
        <begin position="323"/>
        <end position="360"/>
    </location>
</feature>
<dbReference type="GO" id="GO:0140042">
    <property type="term" value="P:lipid droplet formation"/>
    <property type="evidence" value="ECO:0007669"/>
    <property type="project" value="UniProtKB-ARBA"/>
</dbReference>
<keyword evidence="5" id="KW-0443">Lipid metabolism</keyword>
<organism evidence="9 10">
    <name type="scientific">Stephania cephalantha</name>
    <dbReference type="NCBI Taxonomy" id="152367"/>
    <lineage>
        <taxon>Eukaryota</taxon>
        <taxon>Viridiplantae</taxon>
        <taxon>Streptophyta</taxon>
        <taxon>Embryophyta</taxon>
        <taxon>Tracheophyta</taxon>
        <taxon>Spermatophyta</taxon>
        <taxon>Magnoliopsida</taxon>
        <taxon>Ranunculales</taxon>
        <taxon>Menispermaceae</taxon>
        <taxon>Menispermoideae</taxon>
        <taxon>Cissampelideae</taxon>
        <taxon>Stephania</taxon>
    </lineage>
</organism>
<evidence type="ECO:0000256" key="4">
    <source>
        <dbReference type="ARBA" id="ARBA00022989"/>
    </source>
</evidence>
<evidence type="ECO:0000313" key="9">
    <source>
        <dbReference type="EMBL" id="KAK9141139.1"/>
    </source>
</evidence>
<evidence type="ECO:0000313" key="10">
    <source>
        <dbReference type="Proteomes" id="UP001419268"/>
    </source>
</evidence>
<comment type="subcellular location">
    <subcellularLocation>
        <location evidence="1">Endoplasmic reticulum membrane</location>
        <topology evidence="1">Multi-pass membrane protein</topology>
    </subcellularLocation>
</comment>
<dbReference type="PANTHER" id="PTHR21212:SF5">
    <property type="entry name" value="SEIPIN-1"/>
    <property type="match status" value="1"/>
</dbReference>
<dbReference type="CDD" id="cd23995">
    <property type="entry name" value="Seipin_BSCL2_like"/>
    <property type="match status" value="1"/>
</dbReference>
<keyword evidence="2 8" id="KW-0812">Transmembrane</keyword>